<evidence type="ECO:0000313" key="1">
    <source>
        <dbReference type="EMBL" id="MFD2961316.1"/>
    </source>
</evidence>
<dbReference type="RefSeq" id="WP_377609425.1">
    <property type="nucleotide sequence ID" value="NZ_JBHUPA010000002.1"/>
</dbReference>
<accession>A0ABW6AZ62</accession>
<dbReference type="Proteomes" id="UP001597560">
    <property type="component" value="Unassembled WGS sequence"/>
</dbReference>
<sequence>MIDYSKYLVKGQRVLASDPEEISFGDGEPGTIVKIADAFTDRPNFMSGSDIATVKLDKGDIVENRVKDLSLLFEKTAKFTYDKVKEGVLFTTKTDFKAYTYASHRDFIYQISSYRDELYITNDSKTIFKIGIPTEWCKSLTVSKWCLNKLMMVKIPFKDLIVLMPHKQTRNDNAKVNR</sequence>
<dbReference type="EMBL" id="JBHUPA010000002">
    <property type="protein sequence ID" value="MFD2961316.1"/>
    <property type="molecule type" value="Genomic_DNA"/>
</dbReference>
<keyword evidence="2" id="KW-1185">Reference proteome</keyword>
<organism evidence="1 2">
    <name type="scientific">Olivibacter jilunii</name>
    <dbReference type="NCBI Taxonomy" id="985016"/>
    <lineage>
        <taxon>Bacteria</taxon>
        <taxon>Pseudomonadati</taxon>
        <taxon>Bacteroidota</taxon>
        <taxon>Sphingobacteriia</taxon>
        <taxon>Sphingobacteriales</taxon>
        <taxon>Sphingobacteriaceae</taxon>
        <taxon>Olivibacter</taxon>
    </lineage>
</organism>
<gene>
    <name evidence="1" type="ORF">ACFS6J_05950</name>
</gene>
<proteinExistence type="predicted"/>
<comment type="caution">
    <text evidence="1">The sequence shown here is derived from an EMBL/GenBank/DDBJ whole genome shotgun (WGS) entry which is preliminary data.</text>
</comment>
<evidence type="ECO:0000313" key="2">
    <source>
        <dbReference type="Proteomes" id="UP001597560"/>
    </source>
</evidence>
<name>A0ABW6AZ62_9SPHI</name>
<protein>
    <submittedName>
        <fullName evidence="1">Uncharacterized protein</fullName>
    </submittedName>
</protein>
<reference evidence="2" key="1">
    <citation type="journal article" date="2019" name="Int. J. Syst. Evol. Microbiol.">
        <title>The Global Catalogue of Microorganisms (GCM) 10K type strain sequencing project: providing services to taxonomists for standard genome sequencing and annotation.</title>
        <authorList>
            <consortium name="The Broad Institute Genomics Platform"/>
            <consortium name="The Broad Institute Genome Sequencing Center for Infectious Disease"/>
            <person name="Wu L."/>
            <person name="Ma J."/>
        </authorList>
    </citation>
    <scope>NUCLEOTIDE SEQUENCE [LARGE SCALE GENOMIC DNA]</scope>
    <source>
        <strain evidence="2">KCTC 23098</strain>
    </source>
</reference>